<dbReference type="InterPro" id="IPR013422">
    <property type="entry name" value="CRISPR-assoc_prot_Cas5_N"/>
</dbReference>
<dbReference type="GO" id="GO:0051607">
    <property type="term" value="P:defense response to virus"/>
    <property type="evidence" value="ECO:0007669"/>
    <property type="project" value="UniProtKB-UniRule"/>
</dbReference>
<dbReference type="Pfam" id="PF09704">
    <property type="entry name" value="Cas_Cas5d"/>
    <property type="match status" value="1"/>
</dbReference>
<name>A0A1Y6MJV9_9GAMM</name>
<organism evidence="3 4">
    <name type="scientific">Photobacterium andalusiense</name>
    <dbReference type="NCBI Taxonomy" id="2204296"/>
    <lineage>
        <taxon>Bacteria</taxon>
        <taxon>Pseudomonadati</taxon>
        <taxon>Pseudomonadota</taxon>
        <taxon>Gammaproteobacteria</taxon>
        <taxon>Vibrionales</taxon>
        <taxon>Vibrionaceae</taxon>
        <taxon>Photobacterium</taxon>
    </lineage>
</organism>
<sequence>MNSTPKNSISFRVWGRYALFTDPVTKIGGEKCSYHVPTYEALKGILKSIYWKPTLIWVIDRVRIINPIRTQTKGTKPLVWGGGNTLAIYTFLHEVEYQVEAHFEWNTHRPELKQDRIDGKHFAIAKRMLEKGGRQDVFLGTRDCQAYIEPCEFGSGSSIYDNIDELSFGLMFHSFGYPDETGKDALDSRFWFPTMRYGIIEFEHPQQFNNSDPQLITRHVRPMTAKEFELDVNLLPVEKQEVEQ</sequence>
<dbReference type="EC" id="3.1.-.-" evidence="2"/>
<dbReference type="NCBIfam" id="TIGR01876">
    <property type="entry name" value="cas_Cas5d"/>
    <property type="match status" value="1"/>
</dbReference>
<evidence type="ECO:0000313" key="4">
    <source>
        <dbReference type="Proteomes" id="UP000195719"/>
    </source>
</evidence>
<evidence type="ECO:0000256" key="1">
    <source>
        <dbReference type="ARBA" id="ARBA00023118"/>
    </source>
</evidence>
<dbReference type="InterPro" id="IPR021124">
    <property type="entry name" value="CRISPR-assoc_prot_Cas5"/>
</dbReference>
<dbReference type="GO" id="GO:0004519">
    <property type="term" value="F:endonuclease activity"/>
    <property type="evidence" value="ECO:0007669"/>
    <property type="project" value="UniProtKB-UniRule"/>
</dbReference>
<dbReference type="GO" id="GO:0003723">
    <property type="term" value="F:RNA binding"/>
    <property type="evidence" value="ECO:0007669"/>
    <property type="project" value="UniProtKB-UniRule"/>
</dbReference>
<keyword evidence="2" id="KW-0694">RNA-binding</keyword>
<comment type="similarity">
    <text evidence="2">Belongs to the CRISPR-associated protein Cas5 family. Subtype I-C/Dvulg subfamily.</text>
</comment>
<dbReference type="CDD" id="cd09651">
    <property type="entry name" value="Cas5_I-C"/>
    <property type="match status" value="1"/>
</dbReference>
<keyword evidence="2" id="KW-0540">Nuclease</keyword>
<dbReference type="PIRSF" id="PIRSF029950">
    <property type="entry name" value="Cas_CT1134"/>
    <property type="match status" value="1"/>
</dbReference>
<proteinExistence type="inferred from homology"/>
<dbReference type="Proteomes" id="UP000195719">
    <property type="component" value="Unassembled WGS sequence"/>
</dbReference>
<dbReference type="RefSeq" id="WP_087853802.1">
    <property type="nucleotide sequence ID" value="NZ_FYAJ01000003.1"/>
</dbReference>
<keyword evidence="1 2" id="KW-0051">Antiviral defense</keyword>
<keyword evidence="2" id="KW-0378">Hydrolase</keyword>
<accession>A0A1Y6MJV9</accession>
<dbReference type="AlphaFoldDB" id="A0A1Y6MJV9"/>
<dbReference type="EMBL" id="FYAJ01000003">
    <property type="protein sequence ID" value="SMY35491.1"/>
    <property type="molecule type" value="Genomic_DNA"/>
</dbReference>
<keyword evidence="4" id="KW-1185">Reference proteome</keyword>
<dbReference type="NCBIfam" id="TIGR02593">
    <property type="entry name" value="CRISPR_cas5"/>
    <property type="match status" value="1"/>
</dbReference>
<keyword evidence="2" id="KW-0255">Endonuclease</keyword>
<dbReference type="Gene3D" id="3.30.70.2660">
    <property type="match status" value="1"/>
</dbReference>
<evidence type="ECO:0000313" key="3">
    <source>
        <dbReference type="EMBL" id="SMY35491.1"/>
    </source>
</evidence>
<gene>
    <name evidence="3" type="primary">cas5</name>
    <name evidence="3" type="ORF">PAND9192_02169</name>
</gene>
<reference evidence="4" key="1">
    <citation type="submission" date="2017-06" db="EMBL/GenBank/DDBJ databases">
        <authorList>
            <person name="Rodrigo-Torres L."/>
            <person name="Arahal R.D."/>
            <person name="Lucena T."/>
        </authorList>
    </citation>
    <scope>NUCLEOTIDE SEQUENCE [LARGE SCALE GENOMIC DNA]</scope>
    <source>
        <strain evidence="4">CECT 9192</strain>
    </source>
</reference>
<comment type="function">
    <text evidence="2">CRISPR (clustered regularly interspaced short palindromic repeat) is an adaptive immune system that provides protection against mobile genetic elements (viruses, transposable elements and conjugative plasmids). CRISPR clusters contain spacers, sequences complementary to antecedent mobile elements, and target invading nucleic acids. CRISPR clusters are transcribed and processed into CRISPR RNA (crRNA).</text>
</comment>
<protein>
    <recommendedName>
        <fullName evidence="2">pre-crRNA processing endonuclease</fullName>
        <ecNumber evidence="2">3.1.-.-</ecNumber>
    </recommendedName>
</protein>
<dbReference type="InterPro" id="IPR010155">
    <property type="entry name" value="CRISPR-assoc_prot_Cas5d"/>
</dbReference>
<dbReference type="GO" id="GO:0043571">
    <property type="term" value="P:maintenance of CRISPR repeat elements"/>
    <property type="evidence" value="ECO:0007669"/>
    <property type="project" value="UniProtKB-UniRule"/>
</dbReference>
<evidence type="ECO:0000256" key="2">
    <source>
        <dbReference type="PIRNR" id="PIRNR029950"/>
    </source>
</evidence>
<dbReference type="GO" id="GO:0016787">
    <property type="term" value="F:hydrolase activity"/>
    <property type="evidence" value="ECO:0007669"/>
    <property type="project" value="UniProtKB-KW"/>
</dbReference>